<feature type="compositionally biased region" description="Basic and acidic residues" evidence="1">
    <location>
        <begin position="83"/>
        <end position="103"/>
    </location>
</feature>
<evidence type="ECO:0000256" key="1">
    <source>
        <dbReference type="SAM" id="MobiDB-lite"/>
    </source>
</evidence>
<comment type="caution">
    <text evidence="2">The sequence shown here is derived from an EMBL/GenBank/DDBJ whole genome shotgun (WGS) entry which is preliminary data.</text>
</comment>
<keyword evidence="3" id="KW-1185">Reference proteome</keyword>
<accession>A0A5B7GKM2</accession>
<reference evidence="2 3" key="1">
    <citation type="submission" date="2019-05" db="EMBL/GenBank/DDBJ databases">
        <title>Another draft genome of Portunus trituberculatus and its Hox gene families provides insights of decapod evolution.</title>
        <authorList>
            <person name="Jeong J.-H."/>
            <person name="Song I."/>
            <person name="Kim S."/>
            <person name="Choi T."/>
            <person name="Kim D."/>
            <person name="Ryu S."/>
            <person name="Kim W."/>
        </authorList>
    </citation>
    <scope>NUCLEOTIDE SEQUENCE [LARGE SCALE GENOMIC DNA]</scope>
    <source>
        <tissue evidence="2">Muscle</tissue>
    </source>
</reference>
<dbReference type="EMBL" id="VSRR010015199">
    <property type="protein sequence ID" value="MPC57935.1"/>
    <property type="molecule type" value="Genomic_DNA"/>
</dbReference>
<evidence type="ECO:0000313" key="2">
    <source>
        <dbReference type="EMBL" id="MPC57935.1"/>
    </source>
</evidence>
<name>A0A5B7GKM2_PORTR</name>
<sequence length="120" mass="13824">MCLSQFFPQPSLSPSLNLPLLSPPSLTGVPIPTFLAYPPTPLIASRRSIPAPPHLLPSRWWGLLPCQQSSLWPKMDRRFSYFSRERDGKGKERDRERERKREPGSICALRTPSVNQRWEQ</sequence>
<organism evidence="2 3">
    <name type="scientific">Portunus trituberculatus</name>
    <name type="common">Swimming crab</name>
    <name type="synonym">Neptunus trituberculatus</name>
    <dbReference type="NCBI Taxonomy" id="210409"/>
    <lineage>
        <taxon>Eukaryota</taxon>
        <taxon>Metazoa</taxon>
        <taxon>Ecdysozoa</taxon>
        <taxon>Arthropoda</taxon>
        <taxon>Crustacea</taxon>
        <taxon>Multicrustacea</taxon>
        <taxon>Malacostraca</taxon>
        <taxon>Eumalacostraca</taxon>
        <taxon>Eucarida</taxon>
        <taxon>Decapoda</taxon>
        <taxon>Pleocyemata</taxon>
        <taxon>Brachyura</taxon>
        <taxon>Eubrachyura</taxon>
        <taxon>Portunoidea</taxon>
        <taxon>Portunidae</taxon>
        <taxon>Portuninae</taxon>
        <taxon>Portunus</taxon>
    </lineage>
</organism>
<evidence type="ECO:0000313" key="3">
    <source>
        <dbReference type="Proteomes" id="UP000324222"/>
    </source>
</evidence>
<gene>
    <name evidence="2" type="ORF">E2C01_051927</name>
</gene>
<dbReference type="AlphaFoldDB" id="A0A5B7GKM2"/>
<protein>
    <submittedName>
        <fullName evidence="2">Uncharacterized protein</fullName>
    </submittedName>
</protein>
<proteinExistence type="predicted"/>
<feature type="region of interest" description="Disordered" evidence="1">
    <location>
        <begin position="83"/>
        <end position="120"/>
    </location>
</feature>
<dbReference type="Proteomes" id="UP000324222">
    <property type="component" value="Unassembled WGS sequence"/>
</dbReference>